<dbReference type="GO" id="GO:0001727">
    <property type="term" value="F:lipid kinase activity"/>
    <property type="evidence" value="ECO:0007669"/>
    <property type="project" value="TreeGrafter"/>
</dbReference>
<dbReference type="Gene3D" id="2.60.200.40">
    <property type="match status" value="1"/>
</dbReference>
<dbReference type="AlphaFoldDB" id="A0A9N9HUH5"/>
<feature type="non-terminal residue" evidence="6">
    <location>
        <position position="1"/>
    </location>
</feature>
<name>A0A9N9HUH5_9GLOM</name>
<dbReference type="InterPro" id="IPR045540">
    <property type="entry name" value="YegS/DAGK_C"/>
</dbReference>
<dbReference type="InterPro" id="IPR017438">
    <property type="entry name" value="ATP-NAD_kinase_N"/>
</dbReference>
<comment type="caution">
    <text evidence="6">The sequence shown here is derived from an EMBL/GenBank/DDBJ whole genome shotgun (WGS) entry which is preliminary data.</text>
</comment>
<dbReference type="Proteomes" id="UP000789342">
    <property type="component" value="Unassembled WGS sequence"/>
</dbReference>
<keyword evidence="2" id="KW-0547">Nucleotide-binding</keyword>
<dbReference type="PROSITE" id="PS50146">
    <property type="entry name" value="DAGK"/>
    <property type="match status" value="1"/>
</dbReference>
<reference evidence="6" key="1">
    <citation type="submission" date="2021-06" db="EMBL/GenBank/DDBJ databases">
        <authorList>
            <person name="Kallberg Y."/>
            <person name="Tangrot J."/>
            <person name="Rosling A."/>
        </authorList>
    </citation>
    <scope>NUCLEOTIDE SEQUENCE</scope>
    <source>
        <strain evidence="6">CL551</strain>
    </source>
</reference>
<dbReference type="InterPro" id="IPR001206">
    <property type="entry name" value="Diacylglycerol_kinase_cat_dom"/>
</dbReference>
<evidence type="ECO:0000313" key="6">
    <source>
        <dbReference type="EMBL" id="CAG8706416.1"/>
    </source>
</evidence>
<dbReference type="Pfam" id="PF00781">
    <property type="entry name" value="DAGK_cat"/>
    <property type="match status" value="1"/>
</dbReference>
<dbReference type="PANTHER" id="PTHR12358:SF31">
    <property type="entry name" value="ACYLGLYCEROL KINASE, MITOCHONDRIAL"/>
    <property type="match status" value="1"/>
</dbReference>
<organism evidence="6 7">
    <name type="scientific">Acaulospora morrowiae</name>
    <dbReference type="NCBI Taxonomy" id="94023"/>
    <lineage>
        <taxon>Eukaryota</taxon>
        <taxon>Fungi</taxon>
        <taxon>Fungi incertae sedis</taxon>
        <taxon>Mucoromycota</taxon>
        <taxon>Glomeromycotina</taxon>
        <taxon>Glomeromycetes</taxon>
        <taxon>Diversisporales</taxon>
        <taxon>Acaulosporaceae</taxon>
        <taxon>Acaulospora</taxon>
    </lineage>
</organism>
<evidence type="ECO:0000256" key="3">
    <source>
        <dbReference type="ARBA" id="ARBA00022777"/>
    </source>
</evidence>
<dbReference type="PANTHER" id="PTHR12358">
    <property type="entry name" value="SPHINGOSINE KINASE"/>
    <property type="match status" value="1"/>
</dbReference>
<evidence type="ECO:0000259" key="5">
    <source>
        <dbReference type="PROSITE" id="PS50146"/>
    </source>
</evidence>
<dbReference type="EMBL" id="CAJVPV010018293">
    <property type="protein sequence ID" value="CAG8706416.1"/>
    <property type="molecule type" value="Genomic_DNA"/>
</dbReference>
<keyword evidence="4" id="KW-0067">ATP-binding</keyword>
<evidence type="ECO:0000256" key="4">
    <source>
        <dbReference type="ARBA" id="ARBA00022840"/>
    </source>
</evidence>
<evidence type="ECO:0000256" key="1">
    <source>
        <dbReference type="ARBA" id="ARBA00022679"/>
    </source>
</evidence>
<keyword evidence="7" id="KW-1185">Reference proteome</keyword>
<dbReference type="Pfam" id="PF19279">
    <property type="entry name" value="YegS_C"/>
    <property type="match status" value="1"/>
</dbReference>
<proteinExistence type="predicted"/>
<feature type="domain" description="DAGKc" evidence="5">
    <location>
        <begin position="1"/>
        <end position="87"/>
    </location>
</feature>
<keyword evidence="1" id="KW-0808">Transferase</keyword>
<dbReference type="GO" id="GO:0005737">
    <property type="term" value="C:cytoplasm"/>
    <property type="evidence" value="ECO:0007669"/>
    <property type="project" value="TreeGrafter"/>
</dbReference>
<sequence length="311" mass="34836">APELEKYDVIVAVSGDGIIFEIINGLLSRKDAKDIKIPIGVIPAGTGNALNICLHGEATGTNVQHSALTVIKGVPMDIDVCSVTQGNDSFFSFLSQTYGMIADCDIETENMRWLGDARFAIGIFRSLLENRRYGCEIAVKFSEKNKDVIKESYKKAYAEQNIGNNVTNNREIVRKYGTVNDPIPEDWEILTHDDLAVFFSGKVPWVSKGNIPFPCALPRDGMLDLMLIKREGVSNLKILSAFLKIERGTHFNMDEINYYKVEAFRLTPKNRETGYISIDGEKVPFEPFQVEVHQNLISILSVNGKYQYVDV</sequence>
<dbReference type="SUPFAM" id="SSF111331">
    <property type="entry name" value="NAD kinase/diacylglycerol kinase-like"/>
    <property type="match status" value="1"/>
</dbReference>
<dbReference type="GO" id="GO:0016020">
    <property type="term" value="C:membrane"/>
    <property type="evidence" value="ECO:0007669"/>
    <property type="project" value="TreeGrafter"/>
</dbReference>
<dbReference type="OrthoDB" id="3853857at2759"/>
<protein>
    <submittedName>
        <fullName evidence="6">11832_t:CDS:1</fullName>
    </submittedName>
</protein>
<keyword evidence="3" id="KW-0418">Kinase</keyword>
<dbReference type="InterPro" id="IPR016064">
    <property type="entry name" value="NAD/diacylglycerol_kinase_sf"/>
</dbReference>
<accession>A0A9N9HUH5</accession>
<evidence type="ECO:0000256" key="2">
    <source>
        <dbReference type="ARBA" id="ARBA00022741"/>
    </source>
</evidence>
<dbReference type="InterPro" id="IPR050187">
    <property type="entry name" value="Lipid_Phosphate_FormReg"/>
</dbReference>
<dbReference type="GO" id="GO:0005524">
    <property type="term" value="F:ATP binding"/>
    <property type="evidence" value="ECO:0007669"/>
    <property type="project" value="UniProtKB-KW"/>
</dbReference>
<evidence type="ECO:0000313" key="7">
    <source>
        <dbReference type="Proteomes" id="UP000789342"/>
    </source>
</evidence>
<dbReference type="GO" id="GO:0046512">
    <property type="term" value="P:sphingosine biosynthetic process"/>
    <property type="evidence" value="ECO:0007669"/>
    <property type="project" value="TreeGrafter"/>
</dbReference>
<dbReference type="Gene3D" id="3.40.50.10330">
    <property type="entry name" value="Probable inorganic polyphosphate/atp-NAD kinase, domain 1"/>
    <property type="match status" value="1"/>
</dbReference>
<gene>
    <name evidence="6" type="ORF">AMORRO_LOCUS12435</name>
</gene>